<evidence type="ECO:0000256" key="2">
    <source>
        <dbReference type="ARBA" id="ARBA00022857"/>
    </source>
</evidence>
<evidence type="ECO:0000256" key="1">
    <source>
        <dbReference type="ARBA" id="ARBA00006484"/>
    </source>
</evidence>
<dbReference type="STRING" id="205917.A0A4Y9Y4X8"/>
<evidence type="ECO:0000313" key="3">
    <source>
        <dbReference type="EMBL" id="TFY56471.1"/>
    </source>
</evidence>
<reference evidence="3 4" key="1">
    <citation type="submission" date="2019-02" db="EMBL/GenBank/DDBJ databases">
        <title>Genome sequencing of the rare red list fungi Dentipellis fragilis.</title>
        <authorList>
            <person name="Buettner E."/>
            <person name="Kellner H."/>
        </authorList>
    </citation>
    <scope>NUCLEOTIDE SEQUENCE [LARGE SCALE GENOMIC DNA]</scope>
    <source>
        <strain evidence="3 4">DSM 105465</strain>
    </source>
</reference>
<dbReference type="PRINTS" id="PR00081">
    <property type="entry name" value="GDHRDH"/>
</dbReference>
<dbReference type="OrthoDB" id="498125at2759"/>
<dbReference type="SUPFAM" id="SSF51735">
    <property type="entry name" value="NAD(P)-binding Rossmann-fold domains"/>
    <property type="match status" value="2"/>
</dbReference>
<dbReference type="FunFam" id="3.40.50.720:FF:000084">
    <property type="entry name" value="Short-chain dehydrogenase reductase"/>
    <property type="match status" value="1"/>
</dbReference>
<evidence type="ECO:0000313" key="4">
    <source>
        <dbReference type="Proteomes" id="UP000298327"/>
    </source>
</evidence>
<dbReference type="EMBL" id="SEOQ01000825">
    <property type="protein sequence ID" value="TFY56471.1"/>
    <property type="molecule type" value="Genomic_DNA"/>
</dbReference>
<dbReference type="PANTHER" id="PTHR42760:SF121">
    <property type="entry name" value="3-OXOACYL-(ACYL-CARRIER-PROTEIN) REDUCTASE"/>
    <property type="match status" value="1"/>
</dbReference>
<accession>A0A4Y9Y4X8</accession>
<keyword evidence="2" id="KW-0521">NADP</keyword>
<dbReference type="PANTHER" id="PTHR42760">
    <property type="entry name" value="SHORT-CHAIN DEHYDROGENASES/REDUCTASES FAMILY MEMBER"/>
    <property type="match status" value="1"/>
</dbReference>
<dbReference type="Proteomes" id="UP000298327">
    <property type="component" value="Unassembled WGS sequence"/>
</dbReference>
<protein>
    <recommendedName>
        <fullName evidence="5">NAD(P)-binding protein</fullName>
    </recommendedName>
</protein>
<dbReference type="Gene3D" id="3.40.50.720">
    <property type="entry name" value="NAD(P)-binding Rossmann-like Domain"/>
    <property type="match status" value="2"/>
</dbReference>
<dbReference type="InterPro" id="IPR036291">
    <property type="entry name" value="NAD(P)-bd_dom_sf"/>
</dbReference>
<keyword evidence="4" id="KW-1185">Reference proteome</keyword>
<comment type="similarity">
    <text evidence="1">Belongs to the short-chain dehydrogenases/reductases (SDR) family.</text>
</comment>
<gene>
    <name evidence="3" type="ORF">EVG20_g8910</name>
</gene>
<dbReference type="AlphaFoldDB" id="A0A4Y9Y4X8"/>
<dbReference type="Pfam" id="PF13561">
    <property type="entry name" value="adh_short_C2"/>
    <property type="match status" value="2"/>
</dbReference>
<dbReference type="InterPro" id="IPR020904">
    <property type="entry name" value="Sc_DH/Rdtase_CS"/>
</dbReference>
<organism evidence="3 4">
    <name type="scientific">Dentipellis fragilis</name>
    <dbReference type="NCBI Taxonomy" id="205917"/>
    <lineage>
        <taxon>Eukaryota</taxon>
        <taxon>Fungi</taxon>
        <taxon>Dikarya</taxon>
        <taxon>Basidiomycota</taxon>
        <taxon>Agaricomycotina</taxon>
        <taxon>Agaricomycetes</taxon>
        <taxon>Russulales</taxon>
        <taxon>Hericiaceae</taxon>
        <taxon>Dentipellis</taxon>
    </lineage>
</organism>
<name>A0A4Y9Y4X8_9AGAM</name>
<sequence length="353" mass="37358">MLEKVSMDNAENYGLAPGEYIRGVVDSIPLKRVGQAQDIANMVSFLASDKASYITGQMCPGNGAEGPGPSTNQANRYKPCEREFQALSLAFPGTMSKGVALVTGAAQGIGRAIAIQLATDGFDIAVNDIAGKVTLLEALSKEIVSKGQRSIVTPGDVTSEKEVEAMVGEVATKLGSLDVMVANAGIYRANTLINTPVDEYDQLMTVNARGPMLCYKYAAKQMIVQGRGGRIIGAASIAGRRPYPGSLSYVMSKFAVRGLTQAAAIELGEYNITVNAYAPGLTRTPMLDNIDTIKTTQLGIASGEYIERRVNNIPIKRVGQPQDVANLVSFLASEKASYITGQTYGVDGGMIPS</sequence>
<comment type="caution">
    <text evidence="3">The sequence shown here is derived from an EMBL/GenBank/DDBJ whole genome shotgun (WGS) entry which is preliminary data.</text>
</comment>
<dbReference type="InterPro" id="IPR002347">
    <property type="entry name" value="SDR_fam"/>
</dbReference>
<proteinExistence type="inferred from homology"/>
<dbReference type="GO" id="GO:0016616">
    <property type="term" value="F:oxidoreductase activity, acting on the CH-OH group of donors, NAD or NADP as acceptor"/>
    <property type="evidence" value="ECO:0007669"/>
    <property type="project" value="TreeGrafter"/>
</dbReference>
<dbReference type="PRINTS" id="PR00080">
    <property type="entry name" value="SDRFAMILY"/>
</dbReference>
<evidence type="ECO:0008006" key="5">
    <source>
        <dbReference type="Google" id="ProtNLM"/>
    </source>
</evidence>
<dbReference type="PROSITE" id="PS00061">
    <property type="entry name" value="ADH_SHORT"/>
    <property type="match status" value="1"/>
</dbReference>